<evidence type="ECO:0000313" key="3">
    <source>
        <dbReference type="Proteomes" id="UP000838878"/>
    </source>
</evidence>
<organism evidence="2 3">
    <name type="scientific">Brenthis ino</name>
    <name type="common">lesser marbled fritillary</name>
    <dbReference type="NCBI Taxonomy" id="405034"/>
    <lineage>
        <taxon>Eukaryota</taxon>
        <taxon>Metazoa</taxon>
        <taxon>Ecdysozoa</taxon>
        <taxon>Arthropoda</taxon>
        <taxon>Hexapoda</taxon>
        <taxon>Insecta</taxon>
        <taxon>Pterygota</taxon>
        <taxon>Neoptera</taxon>
        <taxon>Endopterygota</taxon>
        <taxon>Lepidoptera</taxon>
        <taxon>Glossata</taxon>
        <taxon>Ditrysia</taxon>
        <taxon>Papilionoidea</taxon>
        <taxon>Nymphalidae</taxon>
        <taxon>Heliconiinae</taxon>
        <taxon>Argynnini</taxon>
        <taxon>Brenthis</taxon>
    </lineage>
</organism>
<evidence type="ECO:0000256" key="1">
    <source>
        <dbReference type="SAM" id="Coils"/>
    </source>
</evidence>
<keyword evidence="3" id="KW-1185">Reference proteome</keyword>
<accession>A0A8J9YDG8</accession>
<sequence length="87" mass="10225">MDSSKYVIPKLPTTQNVLDDISDPIVLQLDKELKIIKMEDILNDAYRCYCNINKLKKDIHQQNDLNAKLEDLNKELVHNIENMKKQQ</sequence>
<dbReference type="Proteomes" id="UP000838878">
    <property type="component" value="Chromosome 6"/>
</dbReference>
<evidence type="ECO:0000313" key="2">
    <source>
        <dbReference type="EMBL" id="CAH0726704.1"/>
    </source>
</evidence>
<reference evidence="2" key="1">
    <citation type="submission" date="2021-12" db="EMBL/GenBank/DDBJ databases">
        <authorList>
            <person name="Martin H S."/>
        </authorList>
    </citation>
    <scope>NUCLEOTIDE SEQUENCE</scope>
</reference>
<feature type="coiled-coil region" evidence="1">
    <location>
        <begin position="52"/>
        <end position="86"/>
    </location>
</feature>
<feature type="non-terminal residue" evidence="2">
    <location>
        <position position="87"/>
    </location>
</feature>
<name>A0A8J9YDG8_9NEOP</name>
<protein>
    <submittedName>
        <fullName evidence="2">Uncharacterized protein</fullName>
    </submittedName>
</protein>
<proteinExistence type="predicted"/>
<gene>
    <name evidence="2" type="ORF">BINO364_LOCUS12135</name>
</gene>
<keyword evidence="1" id="KW-0175">Coiled coil</keyword>
<dbReference type="OrthoDB" id="7159172at2759"/>
<dbReference type="EMBL" id="OV170226">
    <property type="protein sequence ID" value="CAH0726704.1"/>
    <property type="molecule type" value="Genomic_DNA"/>
</dbReference>
<dbReference type="AlphaFoldDB" id="A0A8J9YDG8"/>